<feature type="domain" description="tRNA/rRNA methyltransferase SpoU type" evidence="3">
    <location>
        <begin position="131"/>
        <end position="269"/>
    </location>
</feature>
<keyword evidence="5" id="KW-1185">Reference proteome</keyword>
<dbReference type="EMBL" id="JAHRVA010000004">
    <property type="protein sequence ID" value="MBV2144062.1"/>
    <property type="molecule type" value="Genomic_DNA"/>
</dbReference>
<dbReference type="Pfam" id="PF00588">
    <property type="entry name" value="SpoU_methylase"/>
    <property type="match status" value="1"/>
</dbReference>
<gene>
    <name evidence="4" type="ORF">KUG47_11215</name>
</gene>
<dbReference type="GO" id="GO:0032259">
    <property type="term" value="P:methylation"/>
    <property type="evidence" value="ECO:0007669"/>
    <property type="project" value="UniProtKB-KW"/>
</dbReference>
<dbReference type="PANTHER" id="PTHR43191:SF12">
    <property type="entry name" value="RRNA METHYLASE"/>
    <property type="match status" value="1"/>
</dbReference>
<proteinExistence type="predicted"/>
<comment type="caution">
    <text evidence="4">The sequence shown here is derived from an EMBL/GenBank/DDBJ whole genome shotgun (WGS) entry which is preliminary data.</text>
</comment>
<dbReference type="GO" id="GO:0008173">
    <property type="term" value="F:RNA methyltransferase activity"/>
    <property type="evidence" value="ECO:0007669"/>
    <property type="project" value="InterPro"/>
</dbReference>
<dbReference type="GO" id="GO:0003723">
    <property type="term" value="F:RNA binding"/>
    <property type="evidence" value="ECO:0007669"/>
    <property type="project" value="InterPro"/>
</dbReference>
<evidence type="ECO:0000256" key="1">
    <source>
        <dbReference type="ARBA" id="ARBA00022603"/>
    </source>
</evidence>
<organism evidence="4 5">
    <name type="scientific">Falsochrobactrum tianjinense</name>
    <dbReference type="NCBI Taxonomy" id="2706015"/>
    <lineage>
        <taxon>Bacteria</taxon>
        <taxon>Pseudomonadati</taxon>
        <taxon>Pseudomonadota</taxon>
        <taxon>Alphaproteobacteria</taxon>
        <taxon>Hyphomicrobiales</taxon>
        <taxon>Brucellaceae</taxon>
        <taxon>Falsochrobactrum</taxon>
    </lineage>
</organism>
<reference evidence="4 5" key="1">
    <citation type="submission" date="2021-06" db="EMBL/GenBank/DDBJ databases">
        <title>Falsochrobactrum tianjin sp.nov., a new petroleum-degrading bacteria isolated from oily soils.</title>
        <authorList>
            <person name="Chen G."/>
            <person name="Chen H."/>
            <person name="Tian J."/>
            <person name="Qing J."/>
            <person name="Zhong L."/>
            <person name="Ma W."/>
            <person name="Song Y."/>
            <person name="Cui X."/>
            <person name="Yan B."/>
        </authorList>
    </citation>
    <scope>NUCLEOTIDE SEQUENCE [LARGE SCALE GENOMIC DNA]</scope>
    <source>
        <strain evidence="4 5">TDYN1</strain>
    </source>
</reference>
<dbReference type="PANTHER" id="PTHR43191">
    <property type="entry name" value="RRNA METHYLTRANSFERASE 3"/>
    <property type="match status" value="1"/>
</dbReference>
<accession>A0A949PNT3</accession>
<keyword evidence="1 4" id="KW-0489">Methyltransferase</keyword>
<evidence type="ECO:0000313" key="4">
    <source>
        <dbReference type="EMBL" id="MBV2144062.1"/>
    </source>
</evidence>
<sequence length="276" mass="30071">MKEIQSGSHGWAVEITDPNDPRLSPYKNIREKDLVGRQQRFIAEGKVVLNVLFSSSARFEAESVLVLNNRLNGLQEQLIHSPEGLPVYSASQSIMDEVAGFHVHRGILAVGRRKPQTGLEEVIARLPQEALVVALCGISNHDNAGSIFRNAAAFEADCILMDETCCDPLYRKAIRVSVGATLKVPYYRGASIETIVDLLQAASFNVLALSPSSLTNIFQAPDHPRQALLLGTEGEGLPPHLLERLATARIPMSKDFDSLNVATASGIALSRFSRFG</sequence>
<dbReference type="InterPro" id="IPR001537">
    <property type="entry name" value="SpoU_MeTrfase"/>
</dbReference>
<evidence type="ECO:0000259" key="3">
    <source>
        <dbReference type="Pfam" id="PF00588"/>
    </source>
</evidence>
<evidence type="ECO:0000313" key="5">
    <source>
        <dbReference type="Proteomes" id="UP000752297"/>
    </source>
</evidence>
<name>A0A949PNT3_9HYPH</name>
<dbReference type="RefSeq" id="WP_217678050.1">
    <property type="nucleotide sequence ID" value="NZ_JAHRVA010000004.1"/>
</dbReference>
<dbReference type="AlphaFoldDB" id="A0A949PNT3"/>
<evidence type="ECO:0000256" key="2">
    <source>
        <dbReference type="ARBA" id="ARBA00022679"/>
    </source>
</evidence>
<dbReference type="InterPro" id="IPR051259">
    <property type="entry name" value="rRNA_Methyltransferase"/>
</dbReference>
<dbReference type="CDD" id="cd18095">
    <property type="entry name" value="SpoU-like_rRNA-MTase"/>
    <property type="match status" value="1"/>
</dbReference>
<dbReference type="Proteomes" id="UP000752297">
    <property type="component" value="Unassembled WGS sequence"/>
</dbReference>
<protein>
    <submittedName>
        <fullName evidence="4">RNA methyltransferase</fullName>
    </submittedName>
</protein>
<dbReference type="GO" id="GO:0006396">
    <property type="term" value="P:RNA processing"/>
    <property type="evidence" value="ECO:0007669"/>
    <property type="project" value="InterPro"/>
</dbReference>
<keyword evidence="2" id="KW-0808">Transferase</keyword>